<evidence type="ECO:0000256" key="4">
    <source>
        <dbReference type="ARBA" id="ARBA00022670"/>
    </source>
</evidence>
<dbReference type="CDD" id="cd07475">
    <property type="entry name" value="Peptidases_S8_C5a_Peptidase"/>
    <property type="match status" value="1"/>
</dbReference>
<keyword evidence="14" id="KW-0472">Membrane</keyword>
<evidence type="ECO:0000256" key="9">
    <source>
        <dbReference type="ARBA" id="ARBA00023088"/>
    </source>
</evidence>
<keyword evidence="3" id="KW-0964">Secreted</keyword>
<dbReference type="InterPro" id="IPR015500">
    <property type="entry name" value="Peptidase_S8_subtilisin-rel"/>
</dbReference>
<keyword evidence="7 11" id="KW-0378">Hydrolase</keyword>
<feature type="active site" description="Charge relay system" evidence="10 11">
    <location>
        <position position="258"/>
    </location>
</feature>
<sequence length="1555" mass="169808">MKKVKKKVIAIAVTTMFVVNCSSLVVSAKETGEKENFLRTELLQNLKSEINEGDKFSNIKQLKEEDIENLSLKESGNPEERVRVIVELKEKPATLKLEDGEQPTKEQIQEVKDDQKPIQEDVEEKTGEEVRHTYGNLINGFSMEVKRKEIDEIKTVDGVQNVKEVNKYYLDMSTAKELTQSLDVWKDYGYKGEGLVVSVIDSGVDYTHKDMRLTDPSKAKLNKDNLRDGKGKYYNDKVPYGYNFADENDEVIDKGSMHGMHVAGIIAANATEADVKSDTGIQGVAPEAQVLAMKVFTNNPEIETAYSDDIIAAIEESVEQKADVINMSLGAPAGFRDSENPEQAAIKNATDDGVICVVSAGNSAASTSPTIYEDFSDIATVGTPGLASDALQVASSENTTIPLHAFNINLNGENNLAGYTLCKVNPRDTFTDGEELELVECGKGTENDFKGKDLKEKIVLVSRGEISFVDKQINAQKAGAKGVIIYNNAVGGYISMQSDESIKIPSLFISQEDGLKLSGGIAKGVKISFGNYKVTKANPETEMMSNFTSWGPAPNLEFAPHITGPGGNIFSTLNDNRYGNMSGTSMASPHVAGATALIIQGLKAKGINLKGREFVEFVKKSIINTAKTIEETNKLGEKVPFSPRRQGSGIIQTKEVINNRVVAFGKDGQATVSLKEIDEVTEFEIKLKNYSDKEESYKVESLGEVLTAFTPSMANEKSLNAMPFDTTLNGASINIDKDKVTVPANGETTIKVTLNVKEDSVKDNFVEGFIKFIAENQDTPSLVVPYMGFYGEWDNQKIIDAPVWEKDDIRILPSYTVAEVLGKLNYLGFNGRDANDDIVIDPNKIAISPNSDELGDKIIPTLYMLRNAKEIQVDVLDENKNVIAENISKEQDVTKKIVESKTGKEASAYKSLAWDGTAYNKATGKNEKVKDGQYYLNYKSKVDGDGAKYQDYIVPVKVDTEGIETKLISADKSDAPDYKLQVSFNGEYEKGLVNNVGLSVNGEKVEGFTVKGDTLTADLKLNNDSANEIKVATLDNAYNLKDTNFKVSVGKVETQVKFTDFEEGATVTDNKLVVNGTYSGDVDTILVRGEAPDKMENGKFSKTIALTDGLNTINLFAKDKEGKVIRNDAYRIFCDTQAPVLNITEPVSNHEGLVVTAKDVVTLKGTVSDNLMGYNLFVNGENKLNISSDGKYAEQYTKREFSYDIPVADGDIITLKAVDSVGHETLKQLKVKVDKTIPEINVYGVENGAIYNKNIKPNITVKTELAKLEMTLNGAKYNGEEIVEEGNYELVAKAVNANGLTRDIKLNFTIDKTAPTINIGNIEDGKKYNKEVTPKFEIEEGATTSMKLNGKDYNGEMIVEEGNYELVVKTADKAGNITEKTMKFDIDKTAPAVSLDDAIDGMTYNKEVKPVVNSDKDANVSVTVNDKPYDGQAIKENGEYVVKVVAKDEAGNVTEVTRKFTIKLPEADTKNPTKTPASTSKQVENLGGEVSDDKKNAETEKVLNANNTSNSKEAASKGNIPKTGGVNSNALIAIGVVVLAAGIVLIVKRKSKSIK</sequence>
<dbReference type="Pfam" id="PF05922">
    <property type="entry name" value="Inhibitor_I9"/>
    <property type="match status" value="1"/>
</dbReference>
<dbReference type="Pfam" id="PF06280">
    <property type="entry name" value="fn3_5"/>
    <property type="match status" value="1"/>
</dbReference>
<proteinExistence type="inferred from homology"/>
<dbReference type="InterPro" id="IPR050131">
    <property type="entry name" value="Peptidase_S8_subtilisin-like"/>
</dbReference>
<keyword evidence="5 15" id="KW-0732">Signal</keyword>
<dbReference type="PROSITE" id="PS00136">
    <property type="entry name" value="SUBTILASE_ASP"/>
    <property type="match status" value="1"/>
</dbReference>
<dbReference type="InterPro" id="IPR010435">
    <property type="entry name" value="C5a/SBT2-like_Fn3"/>
</dbReference>
<dbReference type="PANTHER" id="PTHR43806:SF11">
    <property type="entry name" value="CEREVISIN-RELATED"/>
    <property type="match status" value="1"/>
</dbReference>
<dbReference type="InterPro" id="IPR019931">
    <property type="entry name" value="LPXTG_anchor"/>
</dbReference>
<feature type="compositionally biased region" description="Polar residues" evidence="13">
    <location>
        <begin position="1472"/>
        <end position="1483"/>
    </location>
</feature>
<dbReference type="PROSITE" id="PS51892">
    <property type="entry name" value="SUBTILASE"/>
    <property type="match status" value="1"/>
</dbReference>
<dbReference type="GO" id="GO:0004252">
    <property type="term" value="F:serine-type endopeptidase activity"/>
    <property type="evidence" value="ECO:0007669"/>
    <property type="project" value="UniProtKB-UniRule"/>
</dbReference>
<gene>
    <name evidence="21" type="ORF">SAMN04488529_12111</name>
</gene>
<evidence type="ECO:0000259" key="19">
    <source>
        <dbReference type="Pfam" id="PF05922"/>
    </source>
</evidence>
<dbReference type="PROSITE" id="PS00138">
    <property type="entry name" value="SUBTILASE_SER"/>
    <property type="match status" value="1"/>
</dbReference>
<keyword evidence="9" id="KW-0572">Peptidoglycan-anchor</keyword>
<evidence type="ECO:0000256" key="5">
    <source>
        <dbReference type="ARBA" id="ARBA00022729"/>
    </source>
</evidence>
<keyword evidence="4 11" id="KW-0645">Protease</keyword>
<evidence type="ECO:0000259" key="20">
    <source>
        <dbReference type="Pfam" id="PF06280"/>
    </source>
</evidence>
<dbReference type="RefSeq" id="WP_089973412.1">
    <property type="nucleotide sequence ID" value="NZ_FNJM01000021.1"/>
</dbReference>
<dbReference type="GO" id="GO:0016020">
    <property type="term" value="C:membrane"/>
    <property type="evidence" value="ECO:0007669"/>
    <property type="project" value="InterPro"/>
</dbReference>
<evidence type="ECO:0000313" key="22">
    <source>
        <dbReference type="Proteomes" id="UP000198597"/>
    </source>
</evidence>
<feature type="compositionally biased region" description="Polar residues" evidence="13">
    <location>
        <begin position="1504"/>
        <end position="1513"/>
    </location>
</feature>
<evidence type="ECO:0000256" key="2">
    <source>
        <dbReference type="ARBA" id="ARBA00022512"/>
    </source>
</evidence>
<dbReference type="InterPro" id="IPR023827">
    <property type="entry name" value="Peptidase_S8_Asp-AS"/>
</dbReference>
<dbReference type="InterPro" id="IPR003137">
    <property type="entry name" value="PA_domain"/>
</dbReference>
<evidence type="ECO:0000313" key="21">
    <source>
        <dbReference type="EMBL" id="SDP82882.1"/>
    </source>
</evidence>
<evidence type="ECO:0000256" key="10">
    <source>
        <dbReference type="PIRSR" id="PIRSR615500-1"/>
    </source>
</evidence>
<dbReference type="InterPro" id="IPR034216">
    <property type="entry name" value="C5a_Peptidase"/>
</dbReference>
<feature type="region of interest" description="Disordered" evidence="13">
    <location>
        <begin position="1503"/>
        <end position="1522"/>
    </location>
</feature>
<dbReference type="InterPro" id="IPR000209">
    <property type="entry name" value="Peptidase_S8/S53_dom"/>
</dbReference>
<dbReference type="PRINTS" id="PR00723">
    <property type="entry name" value="SUBTILISIN"/>
</dbReference>
<evidence type="ECO:0000256" key="8">
    <source>
        <dbReference type="ARBA" id="ARBA00022825"/>
    </source>
</evidence>
<dbReference type="GO" id="GO:0006508">
    <property type="term" value="P:proteolysis"/>
    <property type="evidence" value="ECO:0007669"/>
    <property type="project" value="UniProtKB-KW"/>
</dbReference>
<dbReference type="InterPro" id="IPR022398">
    <property type="entry name" value="Peptidase_S8_His-AS"/>
</dbReference>
<feature type="domain" description="C5a peptidase/Subtilisin-like protease SBT2-like Fn3-like" evidence="20">
    <location>
        <begin position="672"/>
        <end position="787"/>
    </location>
</feature>
<accession>A0A1H0VWD2</accession>
<keyword evidence="2" id="KW-0134">Cell wall</keyword>
<name>A0A1H0VWD2_9CLOT</name>
<dbReference type="SUPFAM" id="SSF52743">
    <property type="entry name" value="Subtilisin-like"/>
    <property type="match status" value="1"/>
</dbReference>
<protein>
    <submittedName>
        <fullName evidence="21">Lactocepin</fullName>
    </submittedName>
</protein>
<feature type="domain" description="Peptidase S8/S53" evidence="16">
    <location>
        <begin position="192"/>
        <end position="647"/>
    </location>
</feature>
<dbReference type="SUPFAM" id="SSF52025">
    <property type="entry name" value="PA domain"/>
    <property type="match status" value="1"/>
</dbReference>
<dbReference type="Gene3D" id="3.50.30.30">
    <property type="match status" value="1"/>
</dbReference>
<keyword evidence="6" id="KW-0677">Repeat</keyword>
<feature type="active site" description="Charge relay system" evidence="10 11">
    <location>
        <position position="585"/>
    </location>
</feature>
<dbReference type="Gene3D" id="2.60.40.10">
    <property type="entry name" value="Immunoglobulins"/>
    <property type="match status" value="2"/>
</dbReference>
<keyword evidence="14" id="KW-1133">Transmembrane helix</keyword>
<feature type="domain" description="Inhibitor I9" evidence="19">
    <location>
        <begin position="84"/>
        <end position="170"/>
    </location>
</feature>
<evidence type="ECO:0000256" key="3">
    <source>
        <dbReference type="ARBA" id="ARBA00022525"/>
    </source>
</evidence>
<feature type="chain" id="PRO_5011456096" evidence="15">
    <location>
        <begin position="29"/>
        <end position="1555"/>
    </location>
</feature>
<dbReference type="EMBL" id="FNJM01000021">
    <property type="protein sequence ID" value="SDP82882.1"/>
    <property type="molecule type" value="Genomic_DNA"/>
</dbReference>
<feature type="domain" description="PA" evidence="18">
    <location>
        <begin position="437"/>
        <end position="517"/>
    </location>
</feature>
<evidence type="ECO:0000256" key="15">
    <source>
        <dbReference type="SAM" id="SignalP"/>
    </source>
</evidence>
<evidence type="ECO:0000256" key="6">
    <source>
        <dbReference type="ARBA" id="ARBA00022737"/>
    </source>
</evidence>
<evidence type="ECO:0000256" key="1">
    <source>
        <dbReference type="ARBA" id="ARBA00011073"/>
    </source>
</evidence>
<dbReference type="Pfam" id="PF00746">
    <property type="entry name" value="Gram_pos_anchor"/>
    <property type="match status" value="1"/>
</dbReference>
<dbReference type="InterPro" id="IPR013783">
    <property type="entry name" value="Ig-like_fold"/>
</dbReference>
<evidence type="ECO:0000256" key="12">
    <source>
        <dbReference type="RuleBase" id="RU003355"/>
    </source>
</evidence>
<evidence type="ECO:0000256" key="14">
    <source>
        <dbReference type="SAM" id="Phobius"/>
    </source>
</evidence>
<dbReference type="InterPro" id="IPR023828">
    <property type="entry name" value="Peptidase_S8_Ser-AS"/>
</dbReference>
<evidence type="ECO:0000256" key="7">
    <source>
        <dbReference type="ARBA" id="ARBA00022801"/>
    </source>
</evidence>
<dbReference type="Proteomes" id="UP000198597">
    <property type="component" value="Unassembled WGS sequence"/>
</dbReference>
<dbReference type="InterPro" id="IPR010259">
    <property type="entry name" value="S8pro/Inhibitor_I9"/>
</dbReference>
<feature type="domain" description="Gram-positive cocci surface proteins LPxTG" evidence="17">
    <location>
        <begin position="1513"/>
        <end position="1550"/>
    </location>
</feature>
<keyword evidence="22" id="KW-1185">Reference proteome</keyword>
<dbReference type="STRING" id="94869.SAMN04488529_12111"/>
<dbReference type="Gene3D" id="2.60.40.1710">
    <property type="entry name" value="Subtilisin-like superfamily"/>
    <property type="match status" value="1"/>
</dbReference>
<dbReference type="InterPro" id="IPR036852">
    <property type="entry name" value="Peptidase_S8/S53_dom_sf"/>
</dbReference>
<evidence type="ECO:0000259" key="18">
    <source>
        <dbReference type="Pfam" id="PF02225"/>
    </source>
</evidence>
<evidence type="ECO:0000259" key="16">
    <source>
        <dbReference type="Pfam" id="PF00082"/>
    </source>
</evidence>
<organism evidence="21 22">
    <name type="scientific">Clostridium gasigenes</name>
    <dbReference type="NCBI Taxonomy" id="94869"/>
    <lineage>
        <taxon>Bacteria</taxon>
        <taxon>Bacillati</taxon>
        <taxon>Bacillota</taxon>
        <taxon>Clostridia</taxon>
        <taxon>Eubacteriales</taxon>
        <taxon>Clostridiaceae</taxon>
        <taxon>Clostridium</taxon>
    </lineage>
</organism>
<dbReference type="PROSITE" id="PS00137">
    <property type="entry name" value="SUBTILASE_HIS"/>
    <property type="match status" value="1"/>
</dbReference>
<dbReference type="CDD" id="cd02133">
    <property type="entry name" value="PA_C5a_like"/>
    <property type="match status" value="1"/>
</dbReference>
<evidence type="ECO:0000256" key="11">
    <source>
        <dbReference type="PROSITE-ProRule" id="PRU01240"/>
    </source>
</evidence>
<dbReference type="Pfam" id="PF02225">
    <property type="entry name" value="PA"/>
    <property type="match status" value="1"/>
</dbReference>
<feature type="signal peptide" evidence="15">
    <location>
        <begin position="1"/>
        <end position="28"/>
    </location>
</feature>
<dbReference type="NCBIfam" id="TIGR01167">
    <property type="entry name" value="LPXTG_anchor"/>
    <property type="match status" value="1"/>
</dbReference>
<evidence type="ECO:0000259" key="17">
    <source>
        <dbReference type="Pfam" id="PF00746"/>
    </source>
</evidence>
<dbReference type="InterPro" id="IPR046450">
    <property type="entry name" value="PA_dom_sf"/>
</dbReference>
<reference evidence="21 22" key="1">
    <citation type="submission" date="2016-10" db="EMBL/GenBank/DDBJ databases">
        <authorList>
            <person name="de Groot N.N."/>
        </authorList>
    </citation>
    <scope>NUCLEOTIDE SEQUENCE [LARGE SCALE GENOMIC DNA]</scope>
    <source>
        <strain evidence="21 22">DSM 12272</strain>
    </source>
</reference>
<evidence type="ECO:0000256" key="13">
    <source>
        <dbReference type="SAM" id="MobiDB-lite"/>
    </source>
</evidence>
<dbReference type="OrthoDB" id="9762689at2"/>
<keyword evidence="14" id="KW-0812">Transmembrane</keyword>
<dbReference type="Gene3D" id="3.40.50.200">
    <property type="entry name" value="Peptidase S8/S53 domain"/>
    <property type="match status" value="1"/>
</dbReference>
<comment type="similarity">
    <text evidence="1 11 12">Belongs to the peptidase S8 family.</text>
</comment>
<feature type="region of interest" description="Disordered" evidence="13">
    <location>
        <begin position="1467"/>
        <end position="1497"/>
    </location>
</feature>
<feature type="transmembrane region" description="Helical" evidence="14">
    <location>
        <begin position="1530"/>
        <end position="1547"/>
    </location>
</feature>
<feature type="active site" description="Charge relay system" evidence="10 11">
    <location>
        <position position="201"/>
    </location>
</feature>
<dbReference type="Pfam" id="PF00082">
    <property type="entry name" value="Peptidase_S8"/>
    <property type="match status" value="1"/>
</dbReference>
<keyword evidence="8 11" id="KW-0720">Serine protease</keyword>
<dbReference type="PANTHER" id="PTHR43806">
    <property type="entry name" value="PEPTIDASE S8"/>
    <property type="match status" value="1"/>
</dbReference>